<name>A0A1I7CTN5_9ACTN</name>
<protein>
    <submittedName>
        <fullName evidence="2">Pilus assembly protein CpaE</fullName>
    </submittedName>
</protein>
<dbReference type="Proteomes" id="UP000199546">
    <property type="component" value="Unassembled WGS sequence"/>
</dbReference>
<dbReference type="SUPFAM" id="SSF52172">
    <property type="entry name" value="CheY-like"/>
    <property type="match status" value="1"/>
</dbReference>
<sequence>MSRVVLAGAGDDLRAAVVAAVDGDVQVLPPGRLPADPARLFELLIDGELPDVLLVGPLAPVHEVLTLAGRLDVQCPGISVVLLAEPTPELWQAAMRAGIRDLLPPGAEPADVAAAVERAGAAAADRRRVLRPLEETARFTGRVITLASPKGGVGKTTVATNLAVGLATASPQGTVLVDLDVQFGDVASALGLVPEYTLPDAVHGPANQDTMVLKTFLTRHLSGLFAVCGSESPAAGDTVTAEDVTRLLSALSREFRYVVVDTAPGLSEQTLAAIDSATDVVLLSSMDVPGVRGLRKEVQVLGELGMIPAGRHMVMNMADQKNGLSRRDVECAIGAGVDVVIPRSPAVPASTNQGVPILASNGKDPAARELRRLVARFAATPLVKPGRYRAKHRAAAS</sequence>
<dbReference type="InterPro" id="IPR025669">
    <property type="entry name" value="AAA_dom"/>
</dbReference>
<dbReference type="EMBL" id="FPBA01000026">
    <property type="protein sequence ID" value="SFU02778.1"/>
    <property type="molecule type" value="Genomic_DNA"/>
</dbReference>
<dbReference type="InterPro" id="IPR050625">
    <property type="entry name" value="ParA/MinD_ATPase"/>
</dbReference>
<dbReference type="GO" id="GO:0005524">
    <property type="term" value="F:ATP binding"/>
    <property type="evidence" value="ECO:0007669"/>
    <property type="project" value="TreeGrafter"/>
</dbReference>
<dbReference type="STRING" id="1296565.SAMN05660657_04867"/>
<dbReference type="OrthoDB" id="3448281at2"/>
<dbReference type="InterPro" id="IPR027417">
    <property type="entry name" value="P-loop_NTPase"/>
</dbReference>
<dbReference type="InterPro" id="IPR011006">
    <property type="entry name" value="CheY-like_superfamily"/>
</dbReference>
<keyword evidence="3" id="KW-1185">Reference proteome</keyword>
<dbReference type="PANTHER" id="PTHR43384:SF13">
    <property type="entry name" value="SLR0110 PROTEIN"/>
    <property type="match status" value="1"/>
</dbReference>
<dbReference type="PANTHER" id="PTHR43384">
    <property type="entry name" value="SEPTUM SITE-DETERMINING PROTEIN MIND HOMOLOG, CHLOROPLASTIC-RELATED"/>
    <property type="match status" value="1"/>
</dbReference>
<dbReference type="GO" id="GO:0005829">
    <property type="term" value="C:cytosol"/>
    <property type="evidence" value="ECO:0007669"/>
    <property type="project" value="TreeGrafter"/>
</dbReference>
<organism evidence="2 3">
    <name type="scientific">Geodermatophilus amargosae</name>
    <dbReference type="NCBI Taxonomy" id="1296565"/>
    <lineage>
        <taxon>Bacteria</taxon>
        <taxon>Bacillati</taxon>
        <taxon>Actinomycetota</taxon>
        <taxon>Actinomycetes</taxon>
        <taxon>Geodermatophilales</taxon>
        <taxon>Geodermatophilaceae</taxon>
        <taxon>Geodermatophilus</taxon>
    </lineage>
</organism>
<proteinExistence type="predicted"/>
<gene>
    <name evidence="2" type="ORF">SAMN05660657_04867</name>
</gene>
<evidence type="ECO:0000313" key="2">
    <source>
        <dbReference type="EMBL" id="SFU02778.1"/>
    </source>
</evidence>
<dbReference type="GO" id="GO:0009898">
    <property type="term" value="C:cytoplasmic side of plasma membrane"/>
    <property type="evidence" value="ECO:0007669"/>
    <property type="project" value="TreeGrafter"/>
</dbReference>
<dbReference type="RefSeq" id="WP_093583657.1">
    <property type="nucleotide sequence ID" value="NZ_FPBA01000026.1"/>
</dbReference>
<evidence type="ECO:0000313" key="3">
    <source>
        <dbReference type="Proteomes" id="UP000199546"/>
    </source>
</evidence>
<reference evidence="3" key="1">
    <citation type="submission" date="2016-10" db="EMBL/GenBank/DDBJ databases">
        <authorList>
            <person name="Varghese N."/>
            <person name="Submissions S."/>
        </authorList>
    </citation>
    <scope>NUCLEOTIDE SEQUENCE [LARGE SCALE GENOMIC DNA]</scope>
    <source>
        <strain evidence="3">DSM 46136</strain>
    </source>
</reference>
<accession>A0A1I7CTN5</accession>
<evidence type="ECO:0000259" key="1">
    <source>
        <dbReference type="Pfam" id="PF13614"/>
    </source>
</evidence>
<dbReference type="AlphaFoldDB" id="A0A1I7CTN5"/>
<dbReference type="SUPFAM" id="SSF52540">
    <property type="entry name" value="P-loop containing nucleoside triphosphate hydrolases"/>
    <property type="match status" value="1"/>
</dbReference>
<dbReference type="GO" id="GO:0051782">
    <property type="term" value="P:negative regulation of cell division"/>
    <property type="evidence" value="ECO:0007669"/>
    <property type="project" value="TreeGrafter"/>
</dbReference>
<dbReference type="Gene3D" id="3.40.50.300">
    <property type="entry name" value="P-loop containing nucleotide triphosphate hydrolases"/>
    <property type="match status" value="1"/>
</dbReference>
<dbReference type="Pfam" id="PF13614">
    <property type="entry name" value="AAA_31"/>
    <property type="match status" value="1"/>
</dbReference>
<dbReference type="GO" id="GO:0016887">
    <property type="term" value="F:ATP hydrolysis activity"/>
    <property type="evidence" value="ECO:0007669"/>
    <property type="project" value="TreeGrafter"/>
</dbReference>
<feature type="domain" description="AAA" evidence="1">
    <location>
        <begin position="142"/>
        <end position="296"/>
    </location>
</feature>